<feature type="domain" description="FLYWCH-type" evidence="4">
    <location>
        <begin position="2"/>
        <end position="59"/>
    </location>
</feature>
<dbReference type="AlphaFoldDB" id="A0ABD0T1K6"/>
<evidence type="ECO:0000256" key="1">
    <source>
        <dbReference type="ARBA" id="ARBA00022723"/>
    </source>
</evidence>
<dbReference type="Proteomes" id="UP001549921">
    <property type="component" value="Unassembled WGS sequence"/>
</dbReference>
<reference evidence="5 6" key="1">
    <citation type="submission" date="2024-06" db="EMBL/GenBank/DDBJ databases">
        <title>A chromosome-level genome assembly of beet webworm, Loxostege sticticalis.</title>
        <authorList>
            <person name="Zhang Y."/>
        </authorList>
    </citation>
    <scope>NUCLEOTIDE SEQUENCE [LARGE SCALE GENOMIC DNA]</scope>
    <source>
        <strain evidence="5">AQ028</strain>
        <tissue evidence="5">Male pupae</tissue>
    </source>
</reference>
<protein>
    <recommendedName>
        <fullName evidence="4">FLYWCH-type domain-containing protein</fullName>
    </recommendedName>
</protein>
<sequence>MINTNKKGYLIMINKYTFSRVNKESSIWVCSRKRSHECKAKVKMEESGSITPYSLEHNHEPPSYHITSDGTYVKVMMVSGRKVIQVFYIFSNLYLQIGPWAKIYTTNL</sequence>
<gene>
    <name evidence="5" type="ORF">ABMA28_001418</name>
</gene>
<organism evidence="5 6">
    <name type="scientific">Loxostege sticticalis</name>
    <name type="common">Beet webworm moth</name>
    <dbReference type="NCBI Taxonomy" id="481309"/>
    <lineage>
        <taxon>Eukaryota</taxon>
        <taxon>Metazoa</taxon>
        <taxon>Ecdysozoa</taxon>
        <taxon>Arthropoda</taxon>
        <taxon>Hexapoda</taxon>
        <taxon>Insecta</taxon>
        <taxon>Pterygota</taxon>
        <taxon>Neoptera</taxon>
        <taxon>Endopterygota</taxon>
        <taxon>Lepidoptera</taxon>
        <taxon>Glossata</taxon>
        <taxon>Ditrysia</taxon>
        <taxon>Pyraloidea</taxon>
        <taxon>Crambidae</taxon>
        <taxon>Pyraustinae</taxon>
        <taxon>Loxostege</taxon>
    </lineage>
</organism>
<accession>A0ABD0T1K6</accession>
<evidence type="ECO:0000256" key="3">
    <source>
        <dbReference type="ARBA" id="ARBA00022833"/>
    </source>
</evidence>
<evidence type="ECO:0000313" key="5">
    <source>
        <dbReference type="EMBL" id="KAL0831888.1"/>
    </source>
</evidence>
<dbReference type="InterPro" id="IPR007588">
    <property type="entry name" value="Znf_FLYWCH"/>
</dbReference>
<comment type="caution">
    <text evidence="5">The sequence shown here is derived from an EMBL/GenBank/DDBJ whole genome shotgun (WGS) entry which is preliminary data.</text>
</comment>
<keyword evidence="3" id="KW-0862">Zinc</keyword>
<dbReference type="Pfam" id="PF04500">
    <property type="entry name" value="FLYWCH"/>
    <property type="match status" value="1"/>
</dbReference>
<keyword evidence="2" id="KW-0863">Zinc-finger</keyword>
<proteinExistence type="predicted"/>
<evidence type="ECO:0000256" key="2">
    <source>
        <dbReference type="ARBA" id="ARBA00022771"/>
    </source>
</evidence>
<dbReference type="EMBL" id="JBEDNZ010000011">
    <property type="protein sequence ID" value="KAL0831888.1"/>
    <property type="molecule type" value="Genomic_DNA"/>
</dbReference>
<name>A0ABD0T1K6_LOXSC</name>
<keyword evidence="1" id="KW-0479">Metal-binding</keyword>
<dbReference type="GO" id="GO:0008270">
    <property type="term" value="F:zinc ion binding"/>
    <property type="evidence" value="ECO:0007669"/>
    <property type="project" value="UniProtKB-KW"/>
</dbReference>
<dbReference type="Gene3D" id="2.20.25.240">
    <property type="match status" value="1"/>
</dbReference>
<evidence type="ECO:0000259" key="4">
    <source>
        <dbReference type="Pfam" id="PF04500"/>
    </source>
</evidence>
<evidence type="ECO:0000313" key="6">
    <source>
        <dbReference type="Proteomes" id="UP001549921"/>
    </source>
</evidence>